<name>A0A9D4ETG4_DREPO</name>
<protein>
    <submittedName>
        <fullName evidence="1">Uncharacterized protein</fullName>
    </submittedName>
</protein>
<evidence type="ECO:0000313" key="1">
    <source>
        <dbReference type="EMBL" id="KAH3785098.1"/>
    </source>
</evidence>
<evidence type="ECO:0000313" key="2">
    <source>
        <dbReference type="Proteomes" id="UP000828390"/>
    </source>
</evidence>
<dbReference type="Proteomes" id="UP000828390">
    <property type="component" value="Unassembled WGS sequence"/>
</dbReference>
<accession>A0A9D4ETG4</accession>
<dbReference type="EMBL" id="JAIWYP010000008">
    <property type="protein sequence ID" value="KAH3785098.1"/>
    <property type="molecule type" value="Genomic_DNA"/>
</dbReference>
<dbReference type="AlphaFoldDB" id="A0A9D4ETG4"/>
<gene>
    <name evidence="1" type="ORF">DPMN_163182</name>
</gene>
<organism evidence="1 2">
    <name type="scientific">Dreissena polymorpha</name>
    <name type="common">Zebra mussel</name>
    <name type="synonym">Mytilus polymorpha</name>
    <dbReference type="NCBI Taxonomy" id="45954"/>
    <lineage>
        <taxon>Eukaryota</taxon>
        <taxon>Metazoa</taxon>
        <taxon>Spiralia</taxon>
        <taxon>Lophotrochozoa</taxon>
        <taxon>Mollusca</taxon>
        <taxon>Bivalvia</taxon>
        <taxon>Autobranchia</taxon>
        <taxon>Heteroconchia</taxon>
        <taxon>Euheterodonta</taxon>
        <taxon>Imparidentia</taxon>
        <taxon>Neoheterodontei</taxon>
        <taxon>Myida</taxon>
        <taxon>Dreissenoidea</taxon>
        <taxon>Dreissenidae</taxon>
        <taxon>Dreissena</taxon>
    </lineage>
</organism>
<comment type="caution">
    <text evidence="1">The sequence shown here is derived from an EMBL/GenBank/DDBJ whole genome shotgun (WGS) entry which is preliminary data.</text>
</comment>
<sequence>MLKFTSNATHEVNLISESQVADGSYTDGERGGMVMEIVMYYLLKEKVEQNGIELKTLTDAR</sequence>
<reference evidence="1" key="2">
    <citation type="submission" date="2020-11" db="EMBL/GenBank/DDBJ databases">
        <authorList>
            <person name="McCartney M.A."/>
            <person name="Auch B."/>
            <person name="Kono T."/>
            <person name="Mallez S."/>
            <person name="Becker A."/>
            <person name="Gohl D.M."/>
            <person name="Silverstein K.A.T."/>
            <person name="Koren S."/>
            <person name="Bechman K.B."/>
            <person name="Herman A."/>
            <person name="Abrahante J.E."/>
            <person name="Garbe J."/>
        </authorList>
    </citation>
    <scope>NUCLEOTIDE SEQUENCE</scope>
    <source>
        <strain evidence="1">Duluth1</strain>
        <tissue evidence="1">Whole animal</tissue>
    </source>
</reference>
<keyword evidence="2" id="KW-1185">Reference proteome</keyword>
<proteinExistence type="predicted"/>
<reference evidence="1" key="1">
    <citation type="journal article" date="2019" name="bioRxiv">
        <title>The Genome of the Zebra Mussel, Dreissena polymorpha: A Resource for Invasive Species Research.</title>
        <authorList>
            <person name="McCartney M.A."/>
            <person name="Auch B."/>
            <person name="Kono T."/>
            <person name="Mallez S."/>
            <person name="Zhang Y."/>
            <person name="Obille A."/>
            <person name="Becker A."/>
            <person name="Abrahante J.E."/>
            <person name="Garbe J."/>
            <person name="Badalamenti J.P."/>
            <person name="Herman A."/>
            <person name="Mangelson H."/>
            <person name="Liachko I."/>
            <person name="Sullivan S."/>
            <person name="Sone E.D."/>
            <person name="Koren S."/>
            <person name="Silverstein K.A.T."/>
            <person name="Beckman K.B."/>
            <person name="Gohl D.M."/>
        </authorList>
    </citation>
    <scope>NUCLEOTIDE SEQUENCE</scope>
    <source>
        <strain evidence="1">Duluth1</strain>
        <tissue evidence="1">Whole animal</tissue>
    </source>
</reference>